<feature type="region of interest" description="Disordered" evidence="1">
    <location>
        <begin position="33"/>
        <end position="52"/>
    </location>
</feature>
<accession>A0A6I3SPA7</accession>
<feature type="compositionally biased region" description="Polar residues" evidence="1">
    <location>
        <begin position="37"/>
        <end position="48"/>
    </location>
</feature>
<proteinExistence type="predicted"/>
<dbReference type="AlphaFoldDB" id="A0A6I3SPA7"/>
<evidence type="ECO:0008006" key="4">
    <source>
        <dbReference type="Google" id="ProtNLM"/>
    </source>
</evidence>
<name>A0A6I3SPA7_HELMO</name>
<comment type="caution">
    <text evidence="2">The sequence shown here is derived from an EMBL/GenBank/DDBJ whole genome shotgun (WGS) entry which is preliminary data.</text>
</comment>
<gene>
    <name evidence="2" type="ORF">GJ688_18175</name>
</gene>
<dbReference type="PROSITE" id="PS51257">
    <property type="entry name" value="PROKAR_LIPOPROTEIN"/>
    <property type="match status" value="1"/>
</dbReference>
<dbReference type="EMBL" id="WNKU01000040">
    <property type="protein sequence ID" value="MTV50861.1"/>
    <property type="molecule type" value="Genomic_DNA"/>
</dbReference>
<evidence type="ECO:0000313" key="3">
    <source>
        <dbReference type="Proteomes" id="UP000430670"/>
    </source>
</evidence>
<dbReference type="OrthoDB" id="2081744at2"/>
<dbReference type="Proteomes" id="UP000430670">
    <property type="component" value="Unassembled WGS sequence"/>
</dbReference>
<evidence type="ECO:0000313" key="2">
    <source>
        <dbReference type="EMBL" id="MTV50861.1"/>
    </source>
</evidence>
<dbReference type="RefSeq" id="WP_155477942.1">
    <property type="nucleotide sequence ID" value="NZ_WNKU01000040.1"/>
</dbReference>
<sequence length="237" mass="26910">MKSIAIIISGLTLATFLLIGCSKTEISSEANPIPITMNETHPSTTLPNSEEKKKTTLAPDLLTLIDDKFISRYIEGLDICLAADNELIFKNSEDIPSHTLYIFSIYAMEEEFNATHAPSHIGSCGDRFFDKRDKLFHIPVETIREVLDKYFEKTIFEPQKVYDLFDPVKNEFVTPIFAGFGGARNPKLSHKEQITTDTVRLTVDFHDSIEPDSDIMYTKVYTMKHTDGGWKYLSITK</sequence>
<organism evidence="2 3">
    <name type="scientific">Heliobacterium mobile</name>
    <name type="common">Heliobacillus mobilis</name>
    <dbReference type="NCBI Taxonomy" id="28064"/>
    <lineage>
        <taxon>Bacteria</taxon>
        <taxon>Bacillati</taxon>
        <taxon>Bacillota</taxon>
        <taxon>Clostridia</taxon>
        <taxon>Eubacteriales</taxon>
        <taxon>Heliobacteriaceae</taxon>
        <taxon>Heliobacterium</taxon>
    </lineage>
</organism>
<reference evidence="2 3" key="1">
    <citation type="submission" date="2019-11" db="EMBL/GenBank/DDBJ databases">
        <title>Whole-genome sequence of a the green, strictly anaerobic photosynthetic bacterium Heliobacillus mobilis DSM 6151.</title>
        <authorList>
            <person name="Kyndt J.A."/>
            <person name="Meyer T.E."/>
        </authorList>
    </citation>
    <scope>NUCLEOTIDE SEQUENCE [LARGE SCALE GENOMIC DNA]</scope>
    <source>
        <strain evidence="2 3">DSM 6151</strain>
    </source>
</reference>
<keyword evidence="3" id="KW-1185">Reference proteome</keyword>
<evidence type="ECO:0000256" key="1">
    <source>
        <dbReference type="SAM" id="MobiDB-lite"/>
    </source>
</evidence>
<protein>
    <recommendedName>
        <fullName evidence="4">Lipoprotein</fullName>
    </recommendedName>
</protein>